<proteinExistence type="predicted"/>
<dbReference type="RefSeq" id="WP_100770227.1">
    <property type="nucleotide sequence ID" value="NZ_NPEA01000016.1"/>
</dbReference>
<keyword evidence="1 4" id="KW-0349">Heme</keyword>
<dbReference type="SUPFAM" id="SSF46626">
    <property type="entry name" value="Cytochrome c"/>
    <property type="match status" value="1"/>
</dbReference>
<reference evidence="6 7" key="1">
    <citation type="submission" date="2017-07" db="EMBL/GenBank/DDBJ databases">
        <title>Leptospira spp. isolated from tropical soils.</title>
        <authorList>
            <person name="Thibeaux R."/>
            <person name="Iraola G."/>
            <person name="Ferres I."/>
            <person name="Bierque E."/>
            <person name="Girault D."/>
            <person name="Soupe-Gilbert M.-E."/>
            <person name="Picardeau M."/>
            <person name="Goarant C."/>
        </authorList>
    </citation>
    <scope>NUCLEOTIDE SEQUENCE [LARGE SCALE GENOMIC DNA]</scope>
    <source>
        <strain evidence="6 7">ES4-C-A1</strain>
    </source>
</reference>
<organism evidence="6 7">
    <name type="scientific">Leptospira neocaledonica</name>
    <dbReference type="NCBI Taxonomy" id="2023192"/>
    <lineage>
        <taxon>Bacteria</taxon>
        <taxon>Pseudomonadati</taxon>
        <taxon>Spirochaetota</taxon>
        <taxon>Spirochaetia</taxon>
        <taxon>Leptospirales</taxon>
        <taxon>Leptospiraceae</taxon>
        <taxon>Leptospira</taxon>
    </lineage>
</organism>
<evidence type="ECO:0000256" key="2">
    <source>
        <dbReference type="ARBA" id="ARBA00022723"/>
    </source>
</evidence>
<evidence type="ECO:0000313" key="6">
    <source>
        <dbReference type="EMBL" id="PJZ75317.1"/>
    </source>
</evidence>
<feature type="domain" description="Cytochrome c" evidence="5">
    <location>
        <begin position="48"/>
        <end position="142"/>
    </location>
</feature>
<keyword evidence="2 4" id="KW-0479">Metal-binding</keyword>
<dbReference type="InterPro" id="IPR009056">
    <property type="entry name" value="Cyt_c-like_dom"/>
</dbReference>
<dbReference type="EMBL" id="NPEA01000016">
    <property type="protein sequence ID" value="PJZ75317.1"/>
    <property type="molecule type" value="Genomic_DNA"/>
</dbReference>
<dbReference type="GO" id="GO:0046872">
    <property type="term" value="F:metal ion binding"/>
    <property type="evidence" value="ECO:0007669"/>
    <property type="project" value="UniProtKB-KW"/>
</dbReference>
<evidence type="ECO:0000256" key="4">
    <source>
        <dbReference type="PROSITE-ProRule" id="PRU00433"/>
    </source>
</evidence>
<dbReference type="GO" id="GO:0009055">
    <property type="term" value="F:electron transfer activity"/>
    <property type="evidence" value="ECO:0007669"/>
    <property type="project" value="InterPro"/>
</dbReference>
<comment type="caution">
    <text evidence="6">The sequence shown here is derived from an EMBL/GenBank/DDBJ whole genome shotgun (WGS) entry which is preliminary data.</text>
</comment>
<dbReference type="Gene3D" id="1.10.760.10">
    <property type="entry name" value="Cytochrome c-like domain"/>
    <property type="match status" value="1"/>
</dbReference>
<dbReference type="InterPro" id="IPR036909">
    <property type="entry name" value="Cyt_c-like_dom_sf"/>
</dbReference>
<protein>
    <recommendedName>
        <fullName evidence="5">Cytochrome c domain-containing protein</fullName>
    </recommendedName>
</protein>
<keyword evidence="3 4" id="KW-0408">Iron</keyword>
<dbReference type="AlphaFoldDB" id="A0A2M9ZTB2"/>
<evidence type="ECO:0000256" key="1">
    <source>
        <dbReference type="ARBA" id="ARBA00022617"/>
    </source>
</evidence>
<evidence type="ECO:0000259" key="5">
    <source>
        <dbReference type="PROSITE" id="PS51007"/>
    </source>
</evidence>
<sequence length="142" mass="16045">MYRPNFLKRLNTYLINFMILMVISNCDIFSPKKEQAQIELTSTSGRVGIIRDGKTIYKESGCELCHSLNGERLVGPPLNGIYGRTITLNTGEKITGNFDYIKESILDPNKLIVSGYPPAMPNYTGRITADEMEKLINYIRGF</sequence>
<dbReference type="OrthoDB" id="9773456at2"/>
<dbReference type="PROSITE" id="PS51007">
    <property type="entry name" value="CYTC"/>
    <property type="match status" value="1"/>
</dbReference>
<gene>
    <name evidence="6" type="ORF">CH365_19545</name>
</gene>
<accession>A0A2M9ZTB2</accession>
<dbReference type="Pfam" id="PF00034">
    <property type="entry name" value="Cytochrom_C"/>
    <property type="match status" value="1"/>
</dbReference>
<evidence type="ECO:0000256" key="3">
    <source>
        <dbReference type="ARBA" id="ARBA00023004"/>
    </source>
</evidence>
<keyword evidence="7" id="KW-1185">Reference proteome</keyword>
<dbReference type="Proteomes" id="UP000231843">
    <property type="component" value="Unassembled WGS sequence"/>
</dbReference>
<evidence type="ECO:0000313" key="7">
    <source>
        <dbReference type="Proteomes" id="UP000231843"/>
    </source>
</evidence>
<dbReference type="GO" id="GO:0020037">
    <property type="term" value="F:heme binding"/>
    <property type="evidence" value="ECO:0007669"/>
    <property type="project" value="InterPro"/>
</dbReference>
<name>A0A2M9ZTB2_9LEPT</name>